<evidence type="ECO:0000313" key="6">
    <source>
        <dbReference type="Proteomes" id="UP001172791"/>
    </source>
</evidence>
<dbReference type="RefSeq" id="WP_268567734.1">
    <property type="nucleotide sequence ID" value="NZ_QAIC01000017.1"/>
</dbReference>
<evidence type="ECO:0000256" key="1">
    <source>
        <dbReference type="SAM" id="MobiDB-lite"/>
    </source>
</evidence>
<dbReference type="GO" id="GO:0006878">
    <property type="term" value="P:intracellular copper ion homeostasis"/>
    <property type="evidence" value="ECO:0007669"/>
    <property type="project" value="InterPro"/>
</dbReference>
<keyword evidence="2" id="KW-0732">Signal</keyword>
<organism evidence="3 6">
    <name type="scientific">Pandoraea cepalis</name>
    <dbReference type="NCBI Taxonomy" id="2508294"/>
    <lineage>
        <taxon>Bacteria</taxon>
        <taxon>Pseudomonadati</taxon>
        <taxon>Pseudomonadota</taxon>
        <taxon>Betaproteobacteria</taxon>
        <taxon>Burkholderiales</taxon>
        <taxon>Burkholderiaceae</taxon>
        <taxon>Pandoraea</taxon>
    </lineage>
</organism>
<evidence type="ECO:0000256" key="2">
    <source>
        <dbReference type="SAM" id="SignalP"/>
    </source>
</evidence>
<dbReference type="EMBL" id="QAIC01000017">
    <property type="protein sequence ID" value="MDN4571717.1"/>
    <property type="molecule type" value="Genomic_DNA"/>
</dbReference>
<comment type="caution">
    <text evidence="3">The sequence shown here is derived from an EMBL/GenBank/DDBJ whole genome shotgun (WGS) entry which is preliminary data.</text>
</comment>
<evidence type="ECO:0000313" key="3">
    <source>
        <dbReference type="EMBL" id="MDN4571717.1"/>
    </source>
</evidence>
<gene>
    <name evidence="3" type="ORF">DBA34_00315</name>
    <name evidence="4" type="ORF">DBB29_00240</name>
</gene>
<feature type="region of interest" description="Disordered" evidence="1">
    <location>
        <begin position="39"/>
        <end position="64"/>
    </location>
</feature>
<name>A0AAW7MG34_9BURK</name>
<dbReference type="GO" id="GO:0005507">
    <property type="term" value="F:copper ion binding"/>
    <property type="evidence" value="ECO:0007669"/>
    <property type="project" value="InterPro"/>
</dbReference>
<dbReference type="EMBL" id="QAID01000016">
    <property type="protein sequence ID" value="MDN4576565.1"/>
    <property type="molecule type" value="Genomic_DNA"/>
</dbReference>
<proteinExistence type="predicted"/>
<feature type="chain" id="PRO_5043812648" evidence="2">
    <location>
        <begin position="30"/>
        <end position="294"/>
    </location>
</feature>
<dbReference type="InterPro" id="IPR036709">
    <property type="entry name" value="Autotransporte_beta_dom_sf"/>
</dbReference>
<keyword evidence="5" id="KW-1185">Reference proteome</keyword>
<accession>A0AAW7MG34</accession>
<dbReference type="SUPFAM" id="SSF103515">
    <property type="entry name" value="Autotransporter"/>
    <property type="match status" value="1"/>
</dbReference>
<dbReference type="AlphaFoldDB" id="A0AAW7MG34"/>
<dbReference type="Proteomes" id="UP001172788">
    <property type="component" value="Unassembled WGS sequence"/>
</dbReference>
<reference evidence="3" key="1">
    <citation type="submission" date="2018-04" db="EMBL/GenBank/DDBJ databases">
        <authorList>
            <person name="Jy Z."/>
        </authorList>
    </citation>
    <scope>NUCLEOTIDE SEQUENCE</scope>
    <source>
        <strain evidence="4">AS13</strain>
        <strain evidence="3">LA18</strain>
    </source>
</reference>
<dbReference type="Proteomes" id="UP001172791">
    <property type="component" value="Unassembled WGS sequence"/>
</dbReference>
<protein>
    <submittedName>
        <fullName evidence="3">Copper resistance protein CopB</fullName>
    </submittedName>
</protein>
<dbReference type="Pfam" id="PF05275">
    <property type="entry name" value="CopB"/>
    <property type="match status" value="1"/>
</dbReference>
<feature type="signal peptide" evidence="2">
    <location>
        <begin position="1"/>
        <end position="29"/>
    </location>
</feature>
<dbReference type="Gene3D" id="2.40.128.130">
    <property type="entry name" value="Autotransporter beta-domain"/>
    <property type="match status" value="1"/>
</dbReference>
<dbReference type="InterPro" id="IPR007939">
    <property type="entry name" value="Cu-R_B_prcur"/>
</dbReference>
<evidence type="ECO:0000313" key="4">
    <source>
        <dbReference type="EMBL" id="MDN4576565.1"/>
    </source>
</evidence>
<evidence type="ECO:0000313" key="5">
    <source>
        <dbReference type="Proteomes" id="UP001172788"/>
    </source>
</evidence>
<dbReference type="GO" id="GO:0009279">
    <property type="term" value="C:cell outer membrane"/>
    <property type="evidence" value="ECO:0007669"/>
    <property type="project" value="InterPro"/>
</dbReference>
<feature type="compositionally biased region" description="Low complexity" evidence="1">
    <location>
        <begin position="51"/>
        <end position="60"/>
    </location>
</feature>
<sequence>MIKKLQFGKAAATALTVIFSAAASLSAMAASDATTSVSSPLTSMGDATMQSMGSPSKGVPSPVPPLTDEDRKAVFTGGHMHDMGDKETNYFFLFDNLEWQKSQGGNVLNWNGSGWIGGDIDRLWLRTEGKRAGGKLGDAEVQALWGHSISPWWDVVAGVRHNFKPGTSQTWGALGIQGLALYNFEAQATAFVGQRGQTAVRLEGTYDFLITNRLILQPSLEVNMYGKNDAAREQGAGVANSSLGLRLRYEVDRQLAPYIGVTWERSYGNTARILEQEGGRRNEVLFLAGVRAWF</sequence>